<comment type="caution">
    <text evidence="2">The sequence shown here is derived from an EMBL/GenBank/DDBJ whole genome shotgun (WGS) entry which is preliminary data.</text>
</comment>
<organism evidence="2 3">
    <name type="scientific">Diaporthe eres</name>
    <name type="common">Phomopsis oblonga</name>
    <dbReference type="NCBI Taxonomy" id="83184"/>
    <lineage>
        <taxon>Eukaryota</taxon>
        <taxon>Fungi</taxon>
        <taxon>Dikarya</taxon>
        <taxon>Ascomycota</taxon>
        <taxon>Pezizomycotina</taxon>
        <taxon>Sordariomycetes</taxon>
        <taxon>Sordariomycetidae</taxon>
        <taxon>Diaporthales</taxon>
        <taxon>Diaporthaceae</taxon>
        <taxon>Diaporthe</taxon>
        <taxon>Diaporthe eres species complex</taxon>
    </lineage>
</organism>
<name>A0ABR1PDY7_DIAER</name>
<evidence type="ECO:0000313" key="2">
    <source>
        <dbReference type="EMBL" id="KAK7734128.1"/>
    </source>
</evidence>
<dbReference type="EMBL" id="JAKNSF020000016">
    <property type="protein sequence ID" value="KAK7734128.1"/>
    <property type="molecule type" value="Genomic_DNA"/>
</dbReference>
<feature type="coiled-coil region" evidence="1">
    <location>
        <begin position="68"/>
        <end position="119"/>
    </location>
</feature>
<proteinExistence type="predicted"/>
<dbReference type="Proteomes" id="UP001430848">
    <property type="component" value="Unassembled WGS sequence"/>
</dbReference>
<keyword evidence="3" id="KW-1185">Reference proteome</keyword>
<gene>
    <name evidence="2" type="ORF">SLS63_004413</name>
</gene>
<protein>
    <submittedName>
        <fullName evidence="2">Uncharacterized protein</fullName>
    </submittedName>
</protein>
<evidence type="ECO:0000313" key="3">
    <source>
        <dbReference type="Proteomes" id="UP001430848"/>
    </source>
</evidence>
<sequence>MESSSIPTPGNASTEKQVAIALRVEHSEHVIQHKNRIIQRKNRIMKYQELIIQCNESIVQCKERIIQCLELDIQCNKIRTELNEIKNEKKDEKNDEKKNEKKDEKKDEIKDEIRVLKLEASLDTTQKAVSIMKAALVSAQARVKTLLEKKQGILDKCAILSKEISELEAAEISHRVAEQSDGAATAEI</sequence>
<accession>A0ABR1PDY7</accession>
<reference evidence="2 3" key="1">
    <citation type="submission" date="2024-02" db="EMBL/GenBank/DDBJ databases">
        <title>De novo assembly and annotation of 12 fungi associated with fruit tree decline syndrome in Ontario, Canada.</title>
        <authorList>
            <person name="Sulman M."/>
            <person name="Ellouze W."/>
            <person name="Ilyukhin E."/>
        </authorList>
    </citation>
    <scope>NUCLEOTIDE SEQUENCE [LARGE SCALE GENOMIC DNA]</scope>
    <source>
        <strain evidence="2 3">M169</strain>
    </source>
</reference>
<keyword evidence="1" id="KW-0175">Coiled coil</keyword>
<evidence type="ECO:0000256" key="1">
    <source>
        <dbReference type="SAM" id="Coils"/>
    </source>
</evidence>